<evidence type="ECO:0000313" key="1">
    <source>
        <dbReference type="EMBL" id="QBH14324.1"/>
    </source>
</evidence>
<gene>
    <name evidence="2" type="ORF">DO021_19610</name>
    <name evidence="1" type="ORF">EYB58_16210</name>
</gene>
<dbReference type="EMBL" id="CP036313">
    <property type="protein sequence ID" value="QBH14324.1"/>
    <property type="molecule type" value="Genomic_DNA"/>
</dbReference>
<organism evidence="2 3">
    <name type="scientific">Desulfobacter hydrogenophilus</name>
    <dbReference type="NCBI Taxonomy" id="2291"/>
    <lineage>
        <taxon>Bacteria</taxon>
        <taxon>Pseudomonadati</taxon>
        <taxon>Thermodesulfobacteriota</taxon>
        <taxon>Desulfobacteria</taxon>
        <taxon>Desulfobacterales</taxon>
        <taxon>Desulfobacteraceae</taxon>
        <taxon>Desulfobacter</taxon>
    </lineage>
</organism>
<reference evidence="2 3" key="1">
    <citation type="submission" date="2018-06" db="EMBL/GenBank/DDBJ databases">
        <title>Complete Genome Sequence of Desulfobacter hydrogenophilus (DSM3380).</title>
        <authorList>
            <person name="Marietou A."/>
            <person name="Schreiber L."/>
            <person name="Marshall I."/>
            <person name="Jorgensen B."/>
        </authorList>
    </citation>
    <scope>NUCLEOTIDE SEQUENCE [LARGE SCALE GENOMIC DNA]</scope>
    <source>
        <strain evidence="2 3">DSM 3380</strain>
    </source>
</reference>
<dbReference type="Proteomes" id="UP000248798">
    <property type="component" value="Unassembled WGS sequence"/>
</dbReference>
<reference evidence="1 4" key="2">
    <citation type="submission" date="2019-02" db="EMBL/GenBank/DDBJ databases">
        <title>Complete genome sequence of Desulfobacter hydrogenophilus AcRS1.</title>
        <authorList>
            <person name="Marietou A."/>
            <person name="Lund M.B."/>
            <person name="Marshall I.P.G."/>
            <person name="Schreiber L."/>
            <person name="Jorgensen B."/>
        </authorList>
    </citation>
    <scope>NUCLEOTIDE SEQUENCE [LARGE SCALE GENOMIC DNA]</scope>
    <source>
        <strain evidence="1 4">AcRS1</strain>
    </source>
</reference>
<protein>
    <recommendedName>
        <fullName evidence="5">Major capsid protein E</fullName>
    </recommendedName>
</protein>
<evidence type="ECO:0000313" key="3">
    <source>
        <dbReference type="Proteomes" id="UP000248798"/>
    </source>
</evidence>
<dbReference type="InterPro" id="IPR005564">
    <property type="entry name" value="Major_capsid_GpE"/>
</dbReference>
<evidence type="ECO:0000313" key="4">
    <source>
        <dbReference type="Proteomes" id="UP000293902"/>
    </source>
</evidence>
<name>A0A328F804_9BACT</name>
<dbReference type="EMBL" id="QLNI01000052">
    <property type="protein sequence ID" value="RAM00326.1"/>
    <property type="molecule type" value="Genomic_DNA"/>
</dbReference>
<proteinExistence type="predicted"/>
<dbReference type="Pfam" id="PF03864">
    <property type="entry name" value="Phage_cap_E"/>
    <property type="match status" value="1"/>
</dbReference>
<evidence type="ECO:0008006" key="5">
    <source>
        <dbReference type="Google" id="ProtNLM"/>
    </source>
</evidence>
<dbReference type="AlphaFoldDB" id="A0A328F804"/>
<evidence type="ECO:0000313" key="2">
    <source>
        <dbReference type="EMBL" id="RAM00326.1"/>
    </source>
</evidence>
<sequence>MLHSEVLALFGKQTQVKTFAALPPLESTVMDTVFKNRLQHPMAMIGIKDIIEITQTTPVISRSAPAVPVSDGSSSYSFIEPLALNPSDFISARELNDLKTWGIATREVWLQSKQEKLRRIVRRSSEGIATTALSGTVSWPLKLESGGWDTYQVSYGSVLSYTPDKKWDADGVLIADVYDTLMKMRREIRKKGYGGTIEIWAGDDVYMALMKIVDSVKSTIKQNIRLEKVEAGIDVGGYLVKPMDETYQNPQTGAAVDKVAAHKLCMIALDAGHALYYCALDDLDANLQPLPFFMKPIVKQNPSGIDVLGMSKPLPVINPNGICWAELAAE</sequence>
<dbReference type="RefSeq" id="WP_111959829.1">
    <property type="nucleotide sequence ID" value="NZ_CP036313.1"/>
</dbReference>
<accession>A0A328F804</accession>
<dbReference type="Proteomes" id="UP000293902">
    <property type="component" value="Chromosome"/>
</dbReference>
<keyword evidence="4" id="KW-1185">Reference proteome</keyword>
<dbReference type="OrthoDB" id="9772707at2"/>